<protein>
    <submittedName>
        <fullName evidence="2">Uncharacterized protein</fullName>
    </submittedName>
</protein>
<evidence type="ECO:0000313" key="3">
    <source>
        <dbReference type="Proteomes" id="UP001159363"/>
    </source>
</evidence>
<feature type="compositionally biased region" description="Basic and acidic residues" evidence="1">
    <location>
        <begin position="296"/>
        <end position="306"/>
    </location>
</feature>
<feature type="region of interest" description="Disordered" evidence="1">
    <location>
        <begin position="256"/>
        <end position="275"/>
    </location>
</feature>
<gene>
    <name evidence="2" type="ORF">PR048_024285</name>
</gene>
<feature type="region of interest" description="Disordered" evidence="1">
    <location>
        <begin position="290"/>
        <end position="376"/>
    </location>
</feature>
<keyword evidence="3" id="KW-1185">Reference proteome</keyword>
<dbReference type="EMBL" id="JARBHB010000010">
    <property type="protein sequence ID" value="KAJ8873467.1"/>
    <property type="molecule type" value="Genomic_DNA"/>
</dbReference>
<accession>A0ABQ9GN63</accession>
<comment type="caution">
    <text evidence="2">The sequence shown here is derived from an EMBL/GenBank/DDBJ whole genome shotgun (WGS) entry which is preliminary data.</text>
</comment>
<evidence type="ECO:0000313" key="2">
    <source>
        <dbReference type="EMBL" id="KAJ8873467.1"/>
    </source>
</evidence>
<evidence type="ECO:0000256" key="1">
    <source>
        <dbReference type="SAM" id="MobiDB-lite"/>
    </source>
</evidence>
<proteinExistence type="predicted"/>
<sequence length="413" mass="45503">MDEFDPITELQEKYTESCAPYSGAKLGLQPISSEVGTGAICLRAEPSYAYRRGNPCKESCNRTEGDWVAMAADSEAKLALSRSPDYKHTNLAPFFLALDLTAPLLFLGSKSWKSMLFLGSKSWKSMLFLGSKSWKSMLFLGSKSWKSMLFLGSKSWKSMLFLGSKSWKSMLFLGSKSWKSMLFLGSKSWKSMLFLGSKSWKSMLFLGSKSWKSMLFLGSKSWKSMLFVRNGTVLLTPEQPSKKTLPVKRTLKMKRSMKRAEVVESSGRPNKPMIVPRADVHPMMVKGGENGAAPECKGEGNGRSRENPPTNSIVRYDSHLRKSGVTRPGIEPGSPWWEASSLTTQDYGEGITKRGSQGGDEDEPFPDSGSLAEATGHGHGTIVSSFPAAGYPLPFSLFIAPTLSATRSNGRHY</sequence>
<name>A0ABQ9GN63_9NEOP</name>
<reference evidence="2 3" key="1">
    <citation type="submission" date="2023-02" db="EMBL/GenBank/DDBJ databases">
        <title>LHISI_Scaffold_Assembly.</title>
        <authorList>
            <person name="Stuart O.P."/>
            <person name="Cleave R."/>
            <person name="Magrath M.J.L."/>
            <person name="Mikheyev A.S."/>
        </authorList>
    </citation>
    <scope>NUCLEOTIDE SEQUENCE [LARGE SCALE GENOMIC DNA]</scope>
    <source>
        <strain evidence="2">Daus_M_001</strain>
        <tissue evidence="2">Leg muscle</tissue>
    </source>
</reference>
<organism evidence="2 3">
    <name type="scientific">Dryococelus australis</name>
    <dbReference type="NCBI Taxonomy" id="614101"/>
    <lineage>
        <taxon>Eukaryota</taxon>
        <taxon>Metazoa</taxon>
        <taxon>Ecdysozoa</taxon>
        <taxon>Arthropoda</taxon>
        <taxon>Hexapoda</taxon>
        <taxon>Insecta</taxon>
        <taxon>Pterygota</taxon>
        <taxon>Neoptera</taxon>
        <taxon>Polyneoptera</taxon>
        <taxon>Phasmatodea</taxon>
        <taxon>Verophasmatodea</taxon>
        <taxon>Anareolatae</taxon>
        <taxon>Phasmatidae</taxon>
        <taxon>Eurycanthinae</taxon>
        <taxon>Dryococelus</taxon>
    </lineage>
</organism>
<dbReference type="Proteomes" id="UP001159363">
    <property type="component" value="Chromosome 9"/>
</dbReference>